<reference evidence="1 2" key="1">
    <citation type="submission" date="2013-11" db="EMBL/GenBank/DDBJ databases">
        <title>Genome sequencing of Stegodyphus mimosarum.</title>
        <authorList>
            <person name="Bechsgaard J."/>
        </authorList>
    </citation>
    <scope>NUCLEOTIDE SEQUENCE [LARGE SCALE GENOMIC DNA]</scope>
</reference>
<feature type="non-terminal residue" evidence="1">
    <location>
        <position position="77"/>
    </location>
</feature>
<sequence length="77" mass="8056">AASSCFPFRSRRCGGGAVEDVSGSGYPSEGHHSCDLSRLPIPRPSSTGSRGFLLISALNQAHVTNNGSEFIVCVFTV</sequence>
<gene>
    <name evidence="1" type="ORF">X975_23583</name>
</gene>
<dbReference type="AlphaFoldDB" id="A0A087TVP0"/>
<proteinExistence type="predicted"/>
<organism evidence="1 2">
    <name type="scientific">Stegodyphus mimosarum</name>
    <name type="common">African social velvet spider</name>
    <dbReference type="NCBI Taxonomy" id="407821"/>
    <lineage>
        <taxon>Eukaryota</taxon>
        <taxon>Metazoa</taxon>
        <taxon>Ecdysozoa</taxon>
        <taxon>Arthropoda</taxon>
        <taxon>Chelicerata</taxon>
        <taxon>Arachnida</taxon>
        <taxon>Araneae</taxon>
        <taxon>Araneomorphae</taxon>
        <taxon>Entelegynae</taxon>
        <taxon>Eresoidea</taxon>
        <taxon>Eresidae</taxon>
        <taxon>Stegodyphus</taxon>
    </lineage>
</organism>
<keyword evidence="2" id="KW-1185">Reference proteome</keyword>
<dbReference type="EMBL" id="KK116953">
    <property type="protein sequence ID" value="KFM69179.1"/>
    <property type="molecule type" value="Genomic_DNA"/>
</dbReference>
<feature type="non-terminal residue" evidence="1">
    <location>
        <position position="1"/>
    </location>
</feature>
<accession>A0A087TVP0</accession>
<name>A0A087TVP0_STEMI</name>
<protein>
    <submittedName>
        <fullName evidence="1">Uncharacterized protein</fullName>
    </submittedName>
</protein>
<evidence type="ECO:0000313" key="2">
    <source>
        <dbReference type="Proteomes" id="UP000054359"/>
    </source>
</evidence>
<evidence type="ECO:0000313" key="1">
    <source>
        <dbReference type="EMBL" id="KFM69179.1"/>
    </source>
</evidence>
<dbReference type="Proteomes" id="UP000054359">
    <property type="component" value="Unassembled WGS sequence"/>
</dbReference>